<gene>
    <name evidence="1" type="ORF">AMATHDRAFT_2494</name>
</gene>
<dbReference type="OrthoDB" id="3158032at2759"/>
<sequence length="545" mass="61372">MLGRNSTIPAERISSLADLCATIVGSTLHAEIVSQATESEEESAAVQLYETIPIQYRRKAIIAHSLALVLETCPHHHMLLILLLDFALGHRLFPESYLLLRALLIVACCSGPTPPICHSAHHTFLVDLCRKWASSGLTVAGFTRVLLDVLRASPSKSVWTCQAVSGFISGLPKDNYASFMSFVHELSLELYKLISKSMNDDNIMSMFQSLHNMVDLALKHLLLLDNCDTCVLDSIAALIDIIEKPGLQRDGTTTDLANTLICLATRWLLSQTLSSHQTTQLQIFLERNKPTPTTYKKLISYTSSRDLRTLDQSLCLYTSTLRSHRLLYHEASLWACALRHIESLDVERGLSMHCGVDTVKAYRIELINRVENAEKRCFGNQYNDSCVSDTPCHRLQKRKSSEGDSTWHWDPTFECWLPERQRDSSHKRSKPYSKLSDTVPSAYPVVGNKSEHVNSARRHSSYFPKRTQKDLHALRAQQSSDDIFLLQESSGINFATLLCKAASNRTILHPKKPHHFVEPSPDSLECVQDIEVFLESDDALNLFLQ</sequence>
<protein>
    <submittedName>
        <fullName evidence="1">Uncharacterized protein</fullName>
    </submittedName>
</protein>
<reference evidence="1 2" key="1">
    <citation type="submission" date="2014-02" db="EMBL/GenBank/DDBJ databases">
        <title>Transposable element dynamics among asymbiotic and ectomycorrhizal Amanita fungi.</title>
        <authorList>
            <consortium name="DOE Joint Genome Institute"/>
            <person name="Hess J."/>
            <person name="Skrede I."/>
            <person name="Wolfe B."/>
            <person name="LaButti K."/>
            <person name="Ohm R.A."/>
            <person name="Grigoriev I.V."/>
            <person name="Pringle A."/>
        </authorList>
    </citation>
    <scope>NUCLEOTIDE SEQUENCE [LARGE SCALE GENOMIC DNA]</scope>
    <source>
        <strain evidence="1 2">SKay4041</strain>
    </source>
</reference>
<evidence type="ECO:0000313" key="2">
    <source>
        <dbReference type="Proteomes" id="UP000242287"/>
    </source>
</evidence>
<dbReference type="AlphaFoldDB" id="A0A2A9NLZ5"/>
<keyword evidence="2" id="KW-1185">Reference proteome</keyword>
<organism evidence="1 2">
    <name type="scientific">Amanita thiersii Skay4041</name>
    <dbReference type="NCBI Taxonomy" id="703135"/>
    <lineage>
        <taxon>Eukaryota</taxon>
        <taxon>Fungi</taxon>
        <taxon>Dikarya</taxon>
        <taxon>Basidiomycota</taxon>
        <taxon>Agaricomycotina</taxon>
        <taxon>Agaricomycetes</taxon>
        <taxon>Agaricomycetidae</taxon>
        <taxon>Agaricales</taxon>
        <taxon>Pluteineae</taxon>
        <taxon>Amanitaceae</taxon>
        <taxon>Amanita</taxon>
    </lineage>
</organism>
<dbReference type="EMBL" id="KZ301982">
    <property type="protein sequence ID" value="PFH52005.1"/>
    <property type="molecule type" value="Genomic_DNA"/>
</dbReference>
<dbReference type="Proteomes" id="UP000242287">
    <property type="component" value="Unassembled WGS sequence"/>
</dbReference>
<evidence type="ECO:0000313" key="1">
    <source>
        <dbReference type="EMBL" id="PFH52005.1"/>
    </source>
</evidence>
<proteinExistence type="predicted"/>
<accession>A0A2A9NLZ5</accession>
<name>A0A2A9NLZ5_9AGAR</name>